<dbReference type="EMBL" id="UZAL01035707">
    <property type="protein sequence ID" value="VDP68269.1"/>
    <property type="molecule type" value="Genomic_DNA"/>
</dbReference>
<reference evidence="1 2" key="1">
    <citation type="submission" date="2018-11" db="EMBL/GenBank/DDBJ databases">
        <authorList>
            <consortium name="Pathogen Informatics"/>
        </authorList>
    </citation>
    <scope>NUCLEOTIDE SEQUENCE [LARGE SCALE GENOMIC DNA]</scope>
    <source>
        <strain>Denwood</strain>
        <strain evidence="2">Zambia</strain>
    </source>
</reference>
<accession>A0A183PLT8</accession>
<organism evidence="1 2">
    <name type="scientific">Schistosoma mattheei</name>
    <dbReference type="NCBI Taxonomy" id="31246"/>
    <lineage>
        <taxon>Eukaryota</taxon>
        <taxon>Metazoa</taxon>
        <taxon>Spiralia</taxon>
        <taxon>Lophotrochozoa</taxon>
        <taxon>Platyhelminthes</taxon>
        <taxon>Trematoda</taxon>
        <taxon>Digenea</taxon>
        <taxon>Strigeidida</taxon>
        <taxon>Schistosomatoidea</taxon>
        <taxon>Schistosomatidae</taxon>
        <taxon>Schistosoma</taxon>
    </lineage>
</organism>
<dbReference type="AlphaFoldDB" id="A0A183PLT8"/>
<evidence type="ECO:0000313" key="1">
    <source>
        <dbReference type="EMBL" id="VDP68269.1"/>
    </source>
</evidence>
<keyword evidence="2" id="KW-1185">Reference proteome</keyword>
<protein>
    <submittedName>
        <fullName evidence="1">Uncharacterized protein</fullName>
    </submittedName>
</protein>
<evidence type="ECO:0000313" key="2">
    <source>
        <dbReference type="Proteomes" id="UP000269396"/>
    </source>
</evidence>
<sequence>MLYPSFFEEVRQLLRVVLTNRTTTHIIIVKSRRGIIRTMWIRNKSTMSSTIILPTI</sequence>
<proteinExistence type="predicted"/>
<gene>
    <name evidence="1" type="ORF">SMTD_LOCUS15324</name>
</gene>
<dbReference type="Proteomes" id="UP000269396">
    <property type="component" value="Unassembled WGS sequence"/>
</dbReference>
<name>A0A183PLT8_9TREM</name>